<dbReference type="Proteomes" id="UP000325902">
    <property type="component" value="Unassembled WGS sequence"/>
</dbReference>
<proteinExistence type="predicted"/>
<dbReference type="OrthoDB" id="3905572at2759"/>
<name>A0A5N5D642_9PEZI</name>
<organism evidence="2 3">
    <name type="scientific">Lasiodiplodia theobromae</name>
    <dbReference type="NCBI Taxonomy" id="45133"/>
    <lineage>
        <taxon>Eukaryota</taxon>
        <taxon>Fungi</taxon>
        <taxon>Dikarya</taxon>
        <taxon>Ascomycota</taxon>
        <taxon>Pezizomycotina</taxon>
        <taxon>Dothideomycetes</taxon>
        <taxon>Dothideomycetes incertae sedis</taxon>
        <taxon>Botryosphaeriales</taxon>
        <taxon>Botryosphaeriaceae</taxon>
        <taxon>Lasiodiplodia</taxon>
    </lineage>
</organism>
<evidence type="ECO:0000313" key="2">
    <source>
        <dbReference type="EMBL" id="KAB2572790.1"/>
    </source>
</evidence>
<accession>A0A5N5D642</accession>
<feature type="chain" id="PRO_5024803850" description="Cell wall protein" evidence="1">
    <location>
        <begin position="20"/>
        <end position="185"/>
    </location>
</feature>
<comment type="caution">
    <text evidence="2">The sequence shown here is derived from an EMBL/GenBank/DDBJ whole genome shotgun (WGS) entry which is preliminary data.</text>
</comment>
<sequence length="185" mass="19178">MKTATVFASALACAGSALAAPATTYYNLVASASGQAIDGAALKVSGGWWYLGKATTSTCGDVSPAVTVGSAGALSFHADGKQNQQQGFVDISGAADGLLGYTLPDQFTSPSQLADKFSMAGSEQDQIKLFWDGESNWLACPTEAAGQYMIYPAKMYGKAVGKDKCLSFEVKVNQVEAPATVCVYN</sequence>
<keyword evidence="3" id="KW-1185">Reference proteome</keyword>
<dbReference type="AlphaFoldDB" id="A0A5N5D642"/>
<feature type="signal peptide" evidence="1">
    <location>
        <begin position="1"/>
        <end position="19"/>
    </location>
</feature>
<reference evidence="2 3" key="1">
    <citation type="journal article" date="2019" name="Sci. Rep.">
        <title>A multi-omics analysis of the grapevine pathogen Lasiodiplodia theobromae reveals that temperature affects the expression of virulence- and pathogenicity-related genes.</title>
        <authorList>
            <person name="Felix C."/>
            <person name="Meneses R."/>
            <person name="Goncalves M.F.M."/>
            <person name="Tilleman L."/>
            <person name="Duarte A.S."/>
            <person name="Jorrin-Novo J.V."/>
            <person name="Van de Peer Y."/>
            <person name="Deforce D."/>
            <person name="Van Nieuwerburgh F."/>
            <person name="Esteves A.C."/>
            <person name="Alves A."/>
        </authorList>
    </citation>
    <scope>NUCLEOTIDE SEQUENCE [LARGE SCALE GENOMIC DNA]</scope>
    <source>
        <strain evidence="2 3">LA-SOL3</strain>
    </source>
</reference>
<evidence type="ECO:0000313" key="3">
    <source>
        <dbReference type="Proteomes" id="UP000325902"/>
    </source>
</evidence>
<dbReference type="EMBL" id="VCHE01000071">
    <property type="protein sequence ID" value="KAB2572790.1"/>
    <property type="molecule type" value="Genomic_DNA"/>
</dbReference>
<protein>
    <recommendedName>
        <fullName evidence="4">Cell wall protein</fullName>
    </recommendedName>
</protein>
<evidence type="ECO:0008006" key="4">
    <source>
        <dbReference type="Google" id="ProtNLM"/>
    </source>
</evidence>
<gene>
    <name evidence="2" type="ORF">DBV05_g8546</name>
</gene>
<evidence type="ECO:0000256" key="1">
    <source>
        <dbReference type="SAM" id="SignalP"/>
    </source>
</evidence>
<keyword evidence="1" id="KW-0732">Signal</keyword>